<proteinExistence type="predicted"/>
<keyword evidence="1" id="KW-0547">Nucleotide-binding</keyword>
<evidence type="ECO:0000256" key="2">
    <source>
        <dbReference type="ARBA" id="ARBA00022801"/>
    </source>
</evidence>
<protein>
    <recommendedName>
        <fullName evidence="5">DNA 3'-5' helicase II</fullName>
    </recommendedName>
</protein>
<dbReference type="Gene3D" id="3.40.50.300">
    <property type="entry name" value="P-loop containing nucleotide triphosphate hydrolases"/>
    <property type="match status" value="1"/>
</dbReference>
<dbReference type="Gene3D" id="1.10.486.10">
    <property type="entry name" value="PCRA, domain 4"/>
    <property type="match status" value="1"/>
</dbReference>
<dbReference type="InterPro" id="IPR000212">
    <property type="entry name" value="DNA_helicase_UvrD/REP"/>
</dbReference>
<keyword evidence="2" id="KW-0378">Hydrolase</keyword>
<evidence type="ECO:0000256" key="5">
    <source>
        <dbReference type="ARBA" id="ARBA00034923"/>
    </source>
</evidence>
<comment type="caution">
    <text evidence="7">The sequence shown here is derived from an EMBL/GenBank/DDBJ whole genome shotgun (WGS) entry which is preliminary data.</text>
</comment>
<dbReference type="GO" id="GO:0016787">
    <property type="term" value="F:hydrolase activity"/>
    <property type="evidence" value="ECO:0007669"/>
    <property type="project" value="UniProtKB-KW"/>
</dbReference>
<accession>A0A5Z3CWD2</accession>
<dbReference type="InterPro" id="IPR027417">
    <property type="entry name" value="P-loop_NTPase"/>
</dbReference>
<dbReference type="EMBL" id="AAKHAR010000137">
    <property type="protein sequence ID" value="ECR6777068.1"/>
    <property type="molecule type" value="Genomic_DNA"/>
</dbReference>
<evidence type="ECO:0000259" key="6">
    <source>
        <dbReference type="Pfam" id="PF13361"/>
    </source>
</evidence>
<dbReference type="GO" id="GO:0043138">
    <property type="term" value="F:3'-5' DNA helicase activity"/>
    <property type="evidence" value="ECO:0007669"/>
    <property type="project" value="TreeGrafter"/>
</dbReference>
<dbReference type="GO" id="GO:0005829">
    <property type="term" value="C:cytosol"/>
    <property type="evidence" value="ECO:0007669"/>
    <property type="project" value="TreeGrafter"/>
</dbReference>
<evidence type="ECO:0000256" key="3">
    <source>
        <dbReference type="ARBA" id="ARBA00022806"/>
    </source>
</evidence>
<dbReference type="PANTHER" id="PTHR11070:SF2">
    <property type="entry name" value="ATP-DEPENDENT DNA HELICASE SRS2"/>
    <property type="match status" value="1"/>
</dbReference>
<dbReference type="Pfam" id="PF13361">
    <property type="entry name" value="UvrD_C"/>
    <property type="match status" value="1"/>
</dbReference>
<keyword evidence="4" id="KW-0067">ATP-binding</keyword>
<evidence type="ECO:0000256" key="4">
    <source>
        <dbReference type="ARBA" id="ARBA00022840"/>
    </source>
</evidence>
<dbReference type="AlphaFoldDB" id="A0A5Z3CWD2"/>
<evidence type="ECO:0000313" key="7">
    <source>
        <dbReference type="EMBL" id="ECR6777068.1"/>
    </source>
</evidence>
<dbReference type="GO" id="GO:0000725">
    <property type="term" value="P:recombinational repair"/>
    <property type="evidence" value="ECO:0007669"/>
    <property type="project" value="TreeGrafter"/>
</dbReference>
<sequence length="301" mass="34480">VTFRSYVDMEEQIQGILSLINQDPHGWAILSRNNAHLDELESLIEQPVIRYGGKSFWDEKETSDVLSLMAFFRQSNDPRLMKRVLALFGEQESVLDEVALSMRGRKVTFGDLAIPEDSSLETKTLHSNFVRFTQESTDKVEIAKRFANLTKWMESSSIKMRSNKGTATLTKIALDTCKQWAEKTGWMNMINRAAAMSLGPRKKDEEYSPEKVVLSTLHGSKGLEWNKVIIMSCNADQIPSKRSVGEEAIEEERRLLYVGFTRAEKQLFVMWYGDPSFFLRECSEEKIKEAANIRISPVYTE</sequence>
<reference evidence="7" key="1">
    <citation type="submission" date="2019-09" db="EMBL/GenBank/DDBJ databases">
        <authorList>
            <consortium name="GenomeTrakr network: Whole genome sequencing for foodborne pathogen traceback"/>
        </authorList>
    </citation>
    <scope>NUCLEOTIDE SEQUENCE</scope>
    <source>
        <strain evidence="7">ADRDL-2812</strain>
    </source>
</reference>
<keyword evidence="3 7" id="KW-0347">Helicase</keyword>
<name>A0A5Z3CWD2_SALER</name>
<organism evidence="7">
    <name type="scientific">Salmonella enterica</name>
    <name type="common">Salmonella choleraesuis</name>
    <dbReference type="NCBI Taxonomy" id="28901"/>
    <lineage>
        <taxon>Bacteria</taxon>
        <taxon>Pseudomonadati</taxon>
        <taxon>Pseudomonadota</taxon>
        <taxon>Gammaproteobacteria</taxon>
        <taxon>Enterobacterales</taxon>
        <taxon>Enterobacteriaceae</taxon>
        <taxon>Salmonella</taxon>
    </lineage>
</organism>
<gene>
    <name evidence="7" type="ORF">F2A86_23450</name>
</gene>
<feature type="non-terminal residue" evidence="7">
    <location>
        <position position="1"/>
    </location>
</feature>
<evidence type="ECO:0000256" key="1">
    <source>
        <dbReference type="ARBA" id="ARBA00022741"/>
    </source>
</evidence>
<dbReference type="SUPFAM" id="SSF52540">
    <property type="entry name" value="P-loop containing nucleoside triphosphate hydrolases"/>
    <property type="match status" value="1"/>
</dbReference>
<dbReference type="InterPro" id="IPR014017">
    <property type="entry name" value="DNA_helicase_UvrD-like_C"/>
</dbReference>
<dbReference type="PANTHER" id="PTHR11070">
    <property type="entry name" value="UVRD / RECB / PCRA DNA HELICASE FAMILY MEMBER"/>
    <property type="match status" value="1"/>
</dbReference>
<feature type="domain" description="UvrD-like helicase C-terminal" evidence="6">
    <location>
        <begin position="21"/>
        <end position="272"/>
    </location>
</feature>
<dbReference type="GO" id="GO:0005524">
    <property type="term" value="F:ATP binding"/>
    <property type="evidence" value="ECO:0007669"/>
    <property type="project" value="UniProtKB-KW"/>
</dbReference>
<dbReference type="GO" id="GO:0003677">
    <property type="term" value="F:DNA binding"/>
    <property type="evidence" value="ECO:0007669"/>
    <property type="project" value="InterPro"/>
</dbReference>